<keyword evidence="2" id="KW-1185">Reference proteome</keyword>
<evidence type="ECO:0000313" key="1">
    <source>
        <dbReference type="EMBL" id="TKA34110.1"/>
    </source>
</evidence>
<comment type="caution">
    <text evidence="1">The sequence shown here is derived from an EMBL/GenBank/DDBJ whole genome shotgun (WGS) entry which is preliminary data.</text>
</comment>
<organism evidence="1 2">
    <name type="scientific">Salinomyces thailandicus</name>
    <dbReference type="NCBI Taxonomy" id="706561"/>
    <lineage>
        <taxon>Eukaryota</taxon>
        <taxon>Fungi</taxon>
        <taxon>Dikarya</taxon>
        <taxon>Ascomycota</taxon>
        <taxon>Pezizomycotina</taxon>
        <taxon>Dothideomycetes</taxon>
        <taxon>Dothideomycetidae</taxon>
        <taxon>Mycosphaerellales</taxon>
        <taxon>Teratosphaeriaceae</taxon>
        <taxon>Salinomyces</taxon>
    </lineage>
</organism>
<reference evidence="1 2" key="1">
    <citation type="submission" date="2017-03" db="EMBL/GenBank/DDBJ databases">
        <title>Genomes of endolithic fungi from Antarctica.</title>
        <authorList>
            <person name="Coleine C."/>
            <person name="Masonjones S."/>
            <person name="Stajich J.E."/>
        </authorList>
    </citation>
    <scope>NUCLEOTIDE SEQUENCE [LARGE SCALE GENOMIC DNA]</scope>
    <source>
        <strain evidence="1 2">CCFEE 6315</strain>
    </source>
</reference>
<dbReference type="EMBL" id="NAJL01000001">
    <property type="protein sequence ID" value="TKA34110.1"/>
    <property type="molecule type" value="Genomic_DNA"/>
</dbReference>
<protein>
    <submittedName>
        <fullName evidence="1">Uncharacterized protein</fullName>
    </submittedName>
</protein>
<name>A0A4U0UEY6_9PEZI</name>
<dbReference type="Proteomes" id="UP000308549">
    <property type="component" value="Unassembled WGS sequence"/>
</dbReference>
<evidence type="ECO:0000313" key="2">
    <source>
        <dbReference type="Proteomes" id="UP000308549"/>
    </source>
</evidence>
<accession>A0A4U0UEY6</accession>
<dbReference type="AlphaFoldDB" id="A0A4U0UEY6"/>
<proteinExistence type="predicted"/>
<gene>
    <name evidence="1" type="ORF">B0A50_00090</name>
</gene>
<dbReference type="OrthoDB" id="9977870at2759"/>
<sequence length="498" mass="56786">MDDPRNVAATPQARYLTNDGFTCGYCTSDMPAGTNYVPVGPDSMCEDCFLGALKPQFLACLQSQASYPVTWGTLALDMADFPTFTPEEHAQWKSAVYEYATPQLYRLYCRHEYYYENGIKKYPDDQTAKVRVALAQKRGKKTGVDDLFVNRLEPTLPVGTDQTLTCSQCDKAWCARCGMKRPPALIVDFQNHLCTPPQPDLSEYDKLGTRGRDWQVCPNAACLRPATQDGGCNAMCCGQRAHHDGDHWRAANSDCPRWGLPGSADAWQEPPLVRVVPDDIRQKLEDLRARAAQPKYRDSPKATMLLNDRMAFYNILGDVRARREEHTFEGQYMGTVALGEAFDGLLLRYADALKVEKFWLDDAPRAGESVRYSHPEELMQPSLWDPTQMLWMAVKFSDEITWKGYEQTALTDGAKDYEDNYPATFDLYPGLKDLFVRTQNLFPAEMKIWERARTMYQQQHPDEDPDWFRGPLTRTNQEAVNYEQRDAAVARPYIPYRG</sequence>